<gene>
    <name evidence="1" type="ORF">CEPIT_LOCUS9644</name>
</gene>
<comment type="caution">
    <text evidence="1">The sequence shown here is derived from an EMBL/GenBank/DDBJ whole genome shotgun (WGS) entry which is preliminary data.</text>
</comment>
<name>A0AAV0D196_9ASTE</name>
<evidence type="ECO:0000313" key="2">
    <source>
        <dbReference type="Proteomes" id="UP001152523"/>
    </source>
</evidence>
<evidence type="ECO:0000313" key="1">
    <source>
        <dbReference type="EMBL" id="CAH9085963.1"/>
    </source>
</evidence>
<protein>
    <submittedName>
        <fullName evidence="1">Uncharacterized protein</fullName>
    </submittedName>
</protein>
<accession>A0AAV0D196</accession>
<proteinExistence type="predicted"/>
<sequence>MKLRVINPINFPSPPKPHFQTHPKVKQRRPTIVHRFKLWPACCKKRKGQLSSRSHFDSYVTTHKVSMDNGTSESFLGITGNLLPFACFIPSSCMVPGSASKANEKIQHFSP</sequence>
<organism evidence="1 2">
    <name type="scientific">Cuscuta epithymum</name>
    <dbReference type="NCBI Taxonomy" id="186058"/>
    <lineage>
        <taxon>Eukaryota</taxon>
        <taxon>Viridiplantae</taxon>
        <taxon>Streptophyta</taxon>
        <taxon>Embryophyta</taxon>
        <taxon>Tracheophyta</taxon>
        <taxon>Spermatophyta</taxon>
        <taxon>Magnoliopsida</taxon>
        <taxon>eudicotyledons</taxon>
        <taxon>Gunneridae</taxon>
        <taxon>Pentapetalae</taxon>
        <taxon>asterids</taxon>
        <taxon>lamiids</taxon>
        <taxon>Solanales</taxon>
        <taxon>Convolvulaceae</taxon>
        <taxon>Cuscuteae</taxon>
        <taxon>Cuscuta</taxon>
        <taxon>Cuscuta subgen. Cuscuta</taxon>
    </lineage>
</organism>
<dbReference type="Proteomes" id="UP001152523">
    <property type="component" value="Unassembled WGS sequence"/>
</dbReference>
<dbReference type="EMBL" id="CAMAPF010000055">
    <property type="protein sequence ID" value="CAH9085963.1"/>
    <property type="molecule type" value="Genomic_DNA"/>
</dbReference>
<reference evidence="1" key="1">
    <citation type="submission" date="2022-07" db="EMBL/GenBank/DDBJ databases">
        <authorList>
            <person name="Macas J."/>
            <person name="Novak P."/>
            <person name="Neumann P."/>
        </authorList>
    </citation>
    <scope>NUCLEOTIDE SEQUENCE</scope>
</reference>
<keyword evidence="2" id="KW-1185">Reference proteome</keyword>
<dbReference type="AlphaFoldDB" id="A0AAV0D196"/>